<evidence type="ECO:0000313" key="5">
    <source>
        <dbReference type="EnsemblMetazoa" id="PPA28537.1"/>
    </source>
</evidence>
<gene>
    <name evidence="5" type="primary">WBGene00118091</name>
</gene>
<evidence type="ECO:0000313" key="6">
    <source>
        <dbReference type="Proteomes" id="UP000005239"/>
    </source>
</evidence>
<dbReference type="OrthoDB" id="5296287at2759"/>
<dbReference type="AlphaFoldDB" id="A0A2A6CHB7"/>
<dbReference type="InterPro" id="IPR036259">
    <property type="entry name" value="MFS_trans_sf"/>
</dbReference>
<proteinExistence type="predicted"/>
<accession>A0A2A6CHB7</accession>
<evidence type="ECO:0000256" key="1">
    <source>
        <dbReference type="ARBA" id="ARBA00004141"/>
    </source>
</evidence>
<dbReference type="Gene3D" id="1.20.1250.20">
    <property type="entry name" value="MFS general substrate transporter like domains"/>
    <property type="match status" value="1"/>
</dbReference>
<dbReference type="GO" id="GO:0016020">
    <property type="term" value="C:membrane"/>
    <property type="evidence" value="ECO:0007669"/>
    <property type="project" value="UniProtKB-SubCell"/>
</dbReference>
<keyword evidence="4" id="KW-0472">Membrane</keyword>
<comment type="subcellular location">
    <subcellularLocation>
        <location evidence="1">Membrane</location>
        <topology evidence="1">Multi-pass membrane protein</topology>
    </subcellularLocation>
</comment>
<keyword evidence="6" id="KW-1185">Reference proteome</keyword>
<accession>A0A8R1UIZ1</accession>
<protein>
    <submittedName>
        <fullName evidence="5">Membrane transporter</fullName>
    </submittedName>
</protein>
<reference evidence="5" key="2">
    <citation type="submission" date="2022-06" db="UniProtKB">
        <authorList>
            <consortium name="EnsemblMetazoa"/>
        </authorList>
    </citation>
    <scope>IDENTIFICATION</scope>
    <source>
        <strain evidence="5">PS312</strain>
    </source>
</reference>
<dbReference type="Proteomes" id="UP000005239">
    <property type="component" value="Unassembled WGS sequence"/>
</dbReference>
<dbReference type="InterPro" id="IPR020846">
    <property type="entry name" value="MFS_dom"/>
</dbReference>
<dbReference type="PROSITE" id="PS50850">
    <property type="entry name" value="MFS"/>
    <property type="match status" value="1"/>
</dbReference>
<dbReference type="EnsemblMetazoa" id="PPA28537.1">
    <property type="protein sequence ID" value="PPA28537.1"/>
    <property type="gene ID" value="WBGene00118091"/>
</dbReference>
<evidence type="ECO:0000256" key="3">
    <source>
        <dbReference type="ARBA" id="ARBA00022989"/>
    </source>
</evidence>
<evidence type="ECO:0000256" key="4">
    <source>
        <dbReference type="ARBA" id="ARBA00023136"/>
    </source>
</evidence>
<keyword evidence="3" id="KW-1133">Transmembrane helix</keyword>
<dbReference type="InterPro" id="IPR005828">
    <property type="entry name" value="MFS_sugar_transport-like"/>
</dbReference>
<dbReference type="SUPFAM" id="SSF103473">
    <property type="entry name" value="MFS general substrate transporter"/>
    <property type="match status" value="1"/>
</dbReference>
<dbReference type="PROSITE" id="PS00217">
    <property type="entry name" value="SUGAR_TRANSPORT_2"/>
    <property type="match status" value="1"/>
</dbReference>
<sequence>MQIRLPFQINRFHLLVLFTWQFTIFFASQQIFGIFGNYVPDWKCNDGPPGKDCKEYARCNGKVTWVEPVFNSAAMEYTWICSRNYYMSLFNQLQFGGVLVGTISFGTASDRFGRKPVAIGALTLGVVALFSASYVTTMWLLFVTRALVGLAIGGALVVVCTFVMEMLLPQQRMALRAFFNWGVARLMITGICYFTLEWRFATFWCALLTLPAILILIFFFPESPTWLHTKGRLDEMRDSEKKVALRGGIEYVPIKHRRLERNKTFCELMRAGLLKRLLVLWMMWFTASLCGYATDFNSGQIVGDLYFNQAIISILIAVSKMVLVLVDTYVPGFSRRVLHQGSQFGAIVCFGIAAILKIADYKGIGFLVVNTIGTVFIEYTWDACYLCAVESMETSSRASATGSCSLVARIGAIIAPVLNHVNNLKDYGYLVYVIVVGLGVINLIQSYFFLVETKGIVLDNVKVDEDDFDEVVQSEEEEMHELENGSKIAKR</sequence>
<reference evidence="6" key="1">
    <citation type="journal article" date="2008" name="Nat. Genet.">
        <title>The Pristionchus pacificus genome provides a unique perspective on nematode lifestyle and parasitism.</title>
        <authorList>
            <person name="Dieterich C."/>
            <person name="Clifton S.W."/>
            <person name="Schuster L.N."/>
            <person name="Chinwalla A."/>
            <person name="Delehaunty K."/>
            <person name="Dinkelacker I."/>
            <person name="Fulton L."/>
            <person name="Fulton R."/>
            <person name="Godfrey J."/>
            <person name="Minx P."/>
            <person name="Mitreva M."/>
            <person name="Roeseler W."/>
            <person name="Tian H."/>
            <person name="Witte H."/>
            <person name="Yang S.P."/>
            <person name="Wilson R.K."/>
            <person name="Sommer R.J."/>
        </authorList>
    </citation>
    <scope>NUCLEOTIDE SEQUENCE [LARGE SCALE GENOMIC DNA]</scope>
    <source>
        <strain evidence="6">PS312</strain>
    </source>
</reference>
<dbReference type="InterPro" id="IPR005829">
    <property type="entry name" value="Sugar_transporter_CS"/>
</dbReference>
<keyword evidence="2" id="KW-0812">Transmembrane</keyword>
<name>A0A2A6CHB7_PRIPA</name>
<evidence type="ECO:0000256" key="2">
    <source>
        <dbReference type="ARBA" id="ARBA00022692"/>
    </source>
</evidence>
<dbReference type="GO" id="GO:0022857">
    <property type="term" value="F:transmembrane transporter activity"/>
    <property type="evidence" value="ECO:0007669"/>
    <property type="project" value="InterPro"/>
</dbReference>
<organism evidence="5 6">
    <name type="scientific">Pristionchus pacificus</name>
    <name type="common">Parasitic nematode worm</name>
    <dbReference type="NCBI Taxonomy" id="54126"/>
    <lineage>
        <taxon>Eukaryota</taxon>
        <taxon>Metazoa</taxon>
        <taxon>Ecdysozoa</taxon>
        <taxon>Nematoda</taxon>
        <taxon>Chromadorea</taxon>
        <taxon>Rhabditida</taxon>
        <taxon>Rhabditina</taxon>
        <taxon>Diplogasteromorpha</taxon>
        <taxon>Diplogasteroidea</taxon>
        <taxon>Neodiplogasteridae</taxon>
        <taxon>Pristionchus</taxon>
    </lineage>
</organism>
<dbReference type="Pfam" id="PF00083">
    <property type="entry name" value="Sugar_tr"/>
    <property type="match status" value="1"/>
</dbReference>
<dbReference type="PANTHER" id="PTHR24064">
    <property type="entry name" value="SOLUTE CARRIER FAMILY 22 MEMBER"/>
    <property type="match status" value="1"/>
</dbReference>